<dbReference type="Gene3D" id="1.10.720.30">
    <property type="entry name" value="SAP domain"/>
    <property type="match status" value="1"/>
</dbReference>
<feature type="compositionally biased region" description="Basic and acidic residues" evidence="1">
    <location>
        <begin position="717"/>
        <end position="746"/>
    </location>
</feature>
<feature type="domain" description="SAP" evidence="2">
    <location>
        <begin position="713"/>
        <end position="749"/>
    </location>
</feature>
<evidence type="ECO:0000313" key="3">
    <source>
        <dbReference type="EMBL" id="CAK9009553.1"/>
    </source>
</evidence>
<feature type="compositionally biased region" description="Polar residues" evidence="1">
    <location>
        <begin position="576"/>
        <end position="585"/>
    </location>
</feature>
<evidence type="ECO:0000313" key="4">
    <source>
        <dbReference type="Proteomes" id="UP001642484"/>
    </source>
</evidence>
<feature type="domain" description="SAP" evidence="2">
    <location>
        <begin position="11"/>
        <end position="47"/>
    </location>
</feature>
<gene>
    <name evidence="3" type="ORF">CCMP2556_LOCUS9717</name>
</gene>
<evidence type="ECO:0000259" key="2">
    <source>
        <dbReference type="SMART" id="SM00513"/>
    </source>
</evidence>
<feature type="compositionally biased region" description="Low complexity" evidence="1">
    <location>
        <begin position="586"/>
        <end position="617"/>
    </location>
</feature>
<evidence type="ECO:0000256" key="1">
    <source>
        <dbReference type="SAM" id="MobiDB-lite"/>
    </source>
</evidence>
<dbReference type="Proteomes" id="UP001642484">
    <property type="component" value="Unassembled WGS sequence"/>
</dbReference>
<dbReference type="InterPro" id="IPR003034">
    <property type="entry name" value="SAP_dom"/>
</dbReference>
<feature type="region of interest" description="Disordered" evidence="1">
    <location>
        <begin position="460"/>
        <end position="833"/>
    </location>
</feature>
<name>A0ABP0J5A7_9DINO</name>
<comment type="caution">
    <text evidence="3">The sequence shown here is derived from an EMBL/GenBank/DDBJ whole genome shotgun (WGS) entry which is preliminary data.</text>
</comment>
<feature type="compositionally biased region" description="Pro residues" evidence="1">
    <location>
        <begin position="786"/>
        <end position="795"/>
    </location>
</feature>
<keyword evidence="4" id="KW-1185">Reference proteome</keyword>
<feature type="compositionally biased region" description="Polar residues" evidence="1">
    <location>
        <begin position="683"/>
        <end position="695"/>
    </location>
</feature>
<accession>A0ABP0J5A7</accession>
<reference evidence="3 4" key="1">
    <citation type="submission" date="2024-02" db="EMBL/GenBank/DDBJ databases">
        <authorList>
            <person name="Chen Y."/>
            <person name="Shah S."/>
            <person name="Dougan E. K."/>
            <person name="Thang M."/>
            <person name="Chan C."/>
        </authorList>
    </citation>
    <scope>NUCLEOTIDE SEQUENCE [LARGE SCALE GENOMIC DNA]</scope>
</reference>
<protein>
    <recommendedName>
        <fullName evidence="2">SAP domain-containing protein</fullName>
    </recommendedName>
</protein>
<dbReference type="Pfam" id="PF02037">
    <property type="entry name" value="SAP"/>
    <property type="match status" value="1"/>
</dbReference>
<feature type="compositionally biased region" description="Basic residues" evidence="1">
    <location>
        <begin position="797"/>
        <end position="806"/>
    </location>
</feature>
<feature type="compositionally biased region" description="Basic and acidic residues" evidence="1">
    <location>
        <begin position="622"/>
        <end position="639"/>
    </location>
</feature>
<sequence length="875" mass="93000">MAAAAISLDDFKSLTARQLRQECTSRGVSLTGCFDKDAMLQRLQKALSQAGGRLPERRPQATIKHTDSSLNPPVENVVSVSSAADDPRLYTSDDTARKAAEAAVPSTIMVEENVAPRQSAANDRPLDANAKEAAEESVQAAVPSKIVEEEKEEKVVSQPSVDTNANIEESEVCGKGVGKEDLIKDWIGEKSSLKNLPKWRVYSDKIEAAATQGLAINFSKLSDRSALEVIPMRALMKECKLLGIDVSGLYAKCEVIKKMVSEMNRIVVAGKEASFFVAHSPRTVDEGGKKPPIDVQAEFFLPEPLGPPVALSPFTELGEPPSPKSDPDPYHWLFGERVVEEASEQAKGSDTENEVEEIILEASPKAAPKEPREMSQPRVSTSASEGIGAVGTAQRRASISELFRLPLPELQIRCEAEGITVAAGDAKGLLISKLKQAMTRSVAPATAKESNDWTKAAKLEPPVAAPEAPDKVEPLEGPQVFHMASDDESLSAEHSDADFFPDFPAPPPAEEAGHIAETGPTSGDAAHVSPGAGESKSASESMDQAQASSEAEAFERTGSSSSIETDAVPVAPAEKTQAQGAESQSKQAPDAAEPQQAAAQPSSAATETTTTSTTADQALDDADAKDLDEGDMSSERDGGMFDFDDLDEAEVGSQLPTSGGLPMPSPDEPAGPVEKSPGLAEPVSQSQSVAPNENQSRSDKDPDASSEGSKNPLLKFTTKELLELARSRGVDVRGCVEKSDIVDRLTRAPRVPPSPAQQSRPAQQGVPPKPPMAKPPTRTSSFQASKPPPSAPAPKPAAKRPAKVARRPPANVMPDPGNQSAPPLRHPGEIPDGWSARVQTWFGRYPGFSAMLPPEAEMWTDQELDVYFGSNGDIW</sequence>
<dbReference type="InterPro" id="IPR036361">
    <property type="entry name" value="SAP_dom_sf"/>
</dbReference>
<organism evidence="3 4">
    <name type="scientific">Durusdinium trenchii</name>
    <dbReference type="NCBI Taxonomy" id="1381693"/>
    <lineage>
        <taxon>Eukaryota</taxon>
        <taxon>Sar</taxon>
        <taxon>Alveolata</taxon>
        <taxon>Dinophyceae</taxon>
        <taxon>Suessiales</taxon>
        <taxon>Symbiodiniaceae</taxon>
        <taxon>Durusdinium</taxon>
    </lineage>
</organism>
<dbReference type="EMBL" id="CAXAMN010004448">
    <property type="protein sequence ID" value="CAK9009553.1"/>
    <property type="molecule type" value="Genomic_DNA"/>
</dbReference>
<feature type="compositionally biased region" description="Low complexity" evidence="1">
    <location>
        <begin position="538"/>
        <end position="551"/>
    </location>
</feature>
<dbReference type="SMART" id="SM00513">
    <property type="entry name" value="SAP"/>
    <property type="match status" value="2"/>
</dbReference>
<proteinExistence type="predicted"/>
<feature type="region of interest" description="Disordered" evidence="1">
    <location>
        <begin position="365"/>
        <end position="387"/>
    </location>
</feature>